<dbReference type="GO" id="GO:0019941">
    <property type="term" value="P:modification-dependent protein catabolic process"/>
    <property type="evidence" value="ECO:0007669"/>
    <property type="project" value="InterPro"/>
</dbReference>
<keyword evidence="5" id="KW-1185">Reference proteome</keyword>
<dbReference type="GO" id="GO:0070490">
    <property type="term" value="P:protein pupylation"/>
    <property type="evidence" value="ECO:0007669"/>
    <property type="project" value="TreeGrafter"/>
</dbReference>
<organism evidence="4 5">
    <name type="scientific">Bifidobacterium pullorum subsp. saeculare</name>
    <dbReference type="NCBI Taxonomy" id="78257"/>
    <lineage>
        <taxon>Bacteria</taxon>
        <taxon>Bacillati</taxon>
        <taxon>Actinomycetota</taxon>
        <taxon>Actinomycetes</taxon>
        <taxon>Bifidobacteriales</taxon>
        <taxon>Bifidobacteriaceae</taxon>
        <taxon>Bifidobacterium</taxon>
    </lineage>
</organism>
<comment type="similarity">
    <text evidence="1">Belongs to the Pup ligase/Pup deamidase family. Pup deamidase subfamily.</text>
</comment>
<evidence type="ECO:0000256" key="2">
    <source>
        <dbReference type="PIRSR" id="PIRSR018077-1"/>
    </source>
</evidence>
<keyword evidence="4" id="KW-0647">Proteasome</keyword>
<dbReference type="EMBL" id="JACLYU010000001">
    <property type="protein sequence ID" value="MBM6698843.1"/>
    <property type="molecule type" value="Genomic_DNA"/>
</dbReference>
<comment type="caution">
    <text evidence="4">The sequence shown here is derived from an EMBL/GenBank/DDBJ whole genome shotgun (WGS) entry which is preliminary data.</text>
</comment>
<reference evidence="4" key="1">
    <citation type="submission" date="2020-08" db="EMBL/GenBank/DDBJ databases">
        <authorList>
            <person name="Cejkova D."/>
            <person name="Kubasova T."/>
            <person name="Jahodarova E."/>
            <person name="Rychlik I."/>
        </authorList>
    </citation>
    <scope>NUCLEOTIDE SEQUENCE</scope>
    <source>
        <strain evidence="4">An836</strain>
    </source>
</reference>
<gene>
    <name evidence="4" type="ORF">H7U32_00555</name>
</gene>
<dbReference type="PANTHER" id="PTHR42307">
    <property type="entry name" value="PUP DEAMIDASE/DEPUPYLASE"/>
    <property type="match status" value="1"/>
</dbReference>
<dbReference type="NCBIfam" id="TIGR03688">
    <property type="entry name" value="depupylase_Dop"/>
    <property type="match status" value="1"/>
</dbReference>
<dbReference type="PANTHER" id="PTHR42307:SF2">
    <property type="entry name" value="PUP DEAMIDASE_DEPUPYLASE"/>
    <property type="match status" value="1"/>
</dbReference>
<dbReference type="GO" id="GO:0008233">
    <property type="term" value="F:peptidase activity"/>
    <property type="evidence" value="ECO:0007669"/>
    <property type="project" value="InterPro"/>
</dbReference>
<accession>A0A938WXJ0</accession>
<reference evidence="4" key="2">
    <citation type="journal article" date="2021" name="Sci. Rep.">
        <title>The distribution of antibiotic resistance genes in chicken gut microbiota commensals.</title>
        <authorList>
            <person name="Juricova H."/>
            <person name="Matiasovicova J."/>
            <person name="Kubasova T."/>
            <person name="Cejkova D."/>
            <person name="Rychlik I."/>
        </authorList>
    </citation>
    <scope>NUCLEOTIDE SEQUENCE</scope>
    <source>
        <strain evidence="4">An836</strain>
    </source>
</reference>
<dbReference type="InterPro" id="IPR004347">
    <property type="entry name" value="Pup_ligase/deamidase"/>
</dbReference>
<dbReference type="GO" id="GO:0005524">
    <property type="term" value="F:ATP binding"/>
    <property type="evidence" value="ECO:0007669"/>
    <property type="project" value="TreeGrafter"/>
</dbReference>
<dbReference type="AlphaFoldDB" id="A0A938WXJ0"/>
<dbReference type="RefSeq" id="WP_204467091.1">
    <property type="nucleotide sequence ID" value="NZ_JACLYU010000001.1"/>
</dbReference>
<dbReference type="InterPro" id="IPR022366">
    <property type="entry name" value="Pup_deamidase"/>
</dbReference>
<evidence type="ECO:0000256" key="1">
    <source>
        <dbReference type="ARBA" id="ARBA00009114"/>
    </source>
</evidence>
<dbReference type="GO" id="GO:0016811">
    <property type="term" value="F:hydrolase activity, acting on carbon-nitrogen (but not peptide) bonds, in linear amides"/>
    <property type="evidence" value="ECO:0007669"/>
    <property type="project" value="InterPro"/>
</dbReference>
<sequence length="568" mass="61072">MSVKRPMGTETEYAVSSPGDPHAQPVRLSFEVVKAAADPARAHIRWDYRQEDPVNDMRGTRLDRAAARPDMLTDAPQLDIANVIAPNGGRIYVDHAHPEYSAPETLDPFDAVAYDHAGDLLMRQAAGRAATAAGRPVALHRNNVDGKGASWGTHENYTMARAVPFGHVAALMTAHFVTRQTWAGSGRVGLGERSESAGYQLSQRADYIHSRIGLQTTFDRPIVNTRDEPHAPADRRRLHVIVGDANRMDVPQALKLGTTSMLLWLLEHADEAGVDLAGLLARLALADPVDAMHTVSHDLTLAAPLAVEDGASVTAWQTQVLLRAAVYQAGAAIHGTDTRGEPLWPDRPTRNIMAMWGQALADVAAVRHASDDERLTMAGPASRLEWLLKWQLLERLRRKTGCGWDDARLRALDLRWAALDPAASVFDRVAGHAERLTDAAALAHAAAEPPEDTRAWLRAKAVRRWPEAIVAASWTHLTVRVHPADAEAPAGSGLADVYGNASRAASRPGDLFTLAMAEPDSYGKDACEAAAPGIGAALDADPAAPGARTPADWLAAIASGTRRTTVES</sequence>
<evidence type="ECO:0000256" key="3">
    <source>
        <dbReference type="SAM" id="MobiDB-lite"/>
    </source>
</evidence>
<protein>
    <submittedName>
        <fullName evidence="4">Proteasome accessory factor PafA2</fullName>
    </submittedName>
</protein>
<feature type="region of interest" description="Disordered" evidence="3">
    <location>
        <begin position="1"/>
        <end position="22"/>
    </location>
</feature>
<dbReference type="GO" id="GO:0010498">
    <property type="term" value="P:proteasomal protein catabolic process"/>
    <property type="evidence" value="ECO:0007669"/>
    <property type="project" value="InterPro"/>
</dbReference>
<proteinExistence type="inferred from homology"/>
<dbReference type="GO" id="GO:0000502">
    <property type="term" value="C:proteasome complex"/>
    <property type="evidence" value="ECO:0007669"/>
    <property type="project" value="UniProtKB-KW"/>
</dbReference>
<evidence type="ECO:0000313" key="4">
    <source>
        <dbReference type="EMBL" id="MBM6698843.1"/>
    </source>
</evidence>
<dbReference type="Pfam" id="PF03136">
    <property type="entry name" value="Pup_ligase"/>
    <property type="match status" value="1"/>
</dbReference>
<evidence type="ECO:0000313" key="5">
    <source>
        <dbReference type="Proteomes" id="UP000718821"/>
    </source>
</evidence>
<dbReference type="Proteomes" id="UP000718821">
    <property type="component" value="Unassembled WGS sequence"/>
</dbReference>
<feature type="active site" description="Proton acceptor" evidence="2">
    <location>
        <position position="94"/>
    </location>
</feature>
<name>A0A938WXJ0_9BIFI</name>
<dbReference type="PIRSF" id="PIRSF018077">
    <property type="entry name" value="UCP018077"/>
    <property type="match status" value="1"/>
</dbReference>